<dbReference type="InterPro" id="IPR000515">
    <property type="entry name" value="MetI-like"/>
</dbReference>
<dbReference type="CDD" id="cd06261">
    <property type="entry name" value="TM_PBP2"/>
    <property type="match status" value="1"/>
</dbReference>
<evidence type="ECO:0000259" key="9">
    <source>
        <dbReference type="PROSITE" id="PS50928"/>
    </source>
</evidence>
<evidence type="ECO:0000256" key="3">
    <source>
        <dbReference type="ARBA" id="ARBA00022448"/>
    </source>
</evidence>
<evidence type="ECO:0000256" key="6">
    <source>
        <dbReference type="ARBA" id="ARBA00022989"/>
    </source>
</evidence>
<feature type="transmembrane region" description="Helical" evidence="8">
    <location>
        <begin position="35"/>
        <end position="60"/>
    </location>
</feature>
<dbReference type="GO" id="GO:0055085">
    <property type="term" value="P:transmembrane transport"/>
    <property type="evidence" value="ECO:0007669"/>
    <property type="project" value="InterPro"/>
</dbReference>
<dbReference type="RefSeq" id="WP_092906116.1">
    <property type="nucleotide sequence ID" value="NZ_FOZS01000003.1"/>
</dbReference>
<evidence type="ECO:0000256" key="8">
    <source>
        <dbReference type="RuleBase" id="RU363032"/>
    </source>
</evidence>
<dbReference type="EMBL" id="FOZS01000003">
    <property type="protein sequence ID" value="SFS91519.1"/>
    <property type="molecule type" value="Genomic_DNA"/>
</dbReference>
<keyword evidence="4" id="KW-1003">Cell membrane</keyword>
<dbReference type="PANTHER" id="PTHR42929:SF1">
    <property type="entry name" value="INNER MEMBRANE ABC TRANSPORTER PERMEASE PROTEIN YDCU-RELATED"/>
    <property type="match status" value="1"/>
</dbReference>
<keyword evidence="3 8" id="KW-0813">Transport</keyword>
<dbReference type="GO" id="GO:0005886">
    <property type="term" value="C:plasma membrane"/>
    <property type="evidence" value="ECO:0007669"/>
    <property type="project" value="UniProtKB-SubCell"/>
</dbReference>
<organism evidence="10 11">
    <name type="scientific">Halostagnicola kamekurae</name>
    <dbReference type="NCBI Taxonomy" id="619731"/>
    <lineage>
        <taxon>Archaea</taxon>
        <taxon>Methanobacteriati</taxon>
        <taxon>Methanobacteriota</taxon>
        <taxon>Stenosarchaea group</taxon>
        <taxon>Halobacteria</taxon>
        <taxon>Halobacteriales</taxon>
        <taxon>Natrialbaceae</taxon>
        <taxon>Halostagnicola</taxon>
    </lineage>
</organism>
<keyword evidence="6 8" id="KW-1133">Transmembrane helix</keyword>
<proteinExistence type="inferred from homology"/>
<dbReference type="PROSITE" id="PS50928">
    <property type="entry name" value="ABC_TM1"/>
    <property type="match status" value="1"/>
</dbReference>
<name>A0A1I6TQK8_9EURY</name>
<reference evidence="11" key="1">
    <citation type="submission" date="2016-10" db="EMBL/GenBank/DDBJ databases">
        <authorList>
            <person name="Varghese N."/>
            <person name="Submissions S."/>
        </authorList>
    </citation>
    <scope>NUCLEOTIDE SEQUENCE [LARGE SCALE GENOMIC DNA]</scope>
    <source>
        <strain evidence="11">DSM 22427</strain>
    </source>
</reference>
<dbReference type="AlphaFoldDB" id="A0A1I6TQK8"/>
<evidence type="ECO:0000256" key="7">
    <source>
        <dbReference type="ARBA" id="ARBA00023136"/>
    </source>
</evidence>
<feature type="transmembrane region" description="Helical" evidence="8">
    <location>
        <begin position="127"/>
        <end position="150"/>
    </location>
</feature>
<comment type="similarity">
    <text evidence="2">Belongs to the binding-protein-dependent transport system permease family. CysTW subfamily.</text>
</comment>
<feature type="transmembrane region" description="Helical" evidence="8">
    <location>
        <begin position="277"/>
        <end position="300"/>
    </location>
</feature>
<keyword evidence="7 8" id="KW-0472">Membrane</keyword>
<dbReference type="Pfam" id="PF00528">
    <property type="entry name" value="BPD_transp_1"/>
    <property type="match status" value="1"/>
</dbReference>
<feature type="transmembrane region" description="Helical" evidence="8">
    <location>
        <begin position="170"/>
        <end position="188"/>
    </location>
</feature>
<sequence length="307" mass="33064">MSVRKSAAGSIRRVATLTSTTVRPTTERERERRRIALLCLPFFVLALVAGFAPLVMLARISLAEDTIWMEGWSLGAWETLATTAEYRVVAWNTLWFVALATAVSVALGVAVAHALEKYDLPAEKAMVAAVSFPIALPGIIVAYLILVLLGRQGLVTNAISVATGGASLELATATTIIGLFLGFVYSLLPRATMVLRGTYAEINTQAEEAARTLGASRWQTFYHVTLPEIRPGIVAAAILTFRSGLAIFGTVLILQSHQVITLQIHNEMSVGAYNPDVAAAIGIVYVVFIVAFTFIGLRFVENDAVEI</sequence>
<evidence type="ECO:0000313" key="11">
    <source>
        <dbReference type="Proteomes" id="UP000199199"/>
    </source>
</evidence>
<gene>
    <name evidence="10" type="ORF">SAMN04488556_3325</name>
</gene>
<feature type="domain" description="ABC transmembrane type-1" evidence="9">
    <location>
        <begin position="90"/>
        <end position="296"/>
    </location>
</feature>
<dbReference type="InterPro" id="IPR035906">
    <property type="entry name" value="MetI-like_sf"/>
</dbReference>
<evidence type="ECO:0000256" key="4">
    <source>
        <dbReference type="ARBA" id="ARBA00022475"/>
    </source>
</evidence>
<evidence type="ECO:0000256" key="2">
    <source>
        <dbReference type="ARBA" id="ARBA00007069"/>
    </source>
</evidence>
<protein>
    <submittedName>
        <fullName evidence="10">Putative spermidine/putrescine transport system permease protein</fullName>
    </submittedName>
</protein>
<comment type="subcellular location">
    <subcellularLocation>
        <location evidence="1 8">Cell membrane</location>
        <topology evidence="1 8">Multi-pass membrane protein</topology>
    </subcellularLocation>
</comment>
<evidence type="ECO:0000313" key="10">
    <source>
        <dbReference type="EMBL" id="SFS91519.1"/>
    </source>
</evidence>
<evidence type="ECO:0000256" key="5">
    <source>
        <dbReference type="ARBA" id="ARBA00022692"/>
    </source>
</evidence>
<dbReference type="PANTHER" id="PTHR42929">
    <property type="entry name" value="INNER MEMBRANE ABC TRANSPORTER PERMEASE PROTEIN YDCU-RELATED-RELATED"/>
    <property type="match status" value="1"/>
</dbReference>
<keyword evidence="5 8" id="KW-0812">Transmembrane</keyword>
<dbReference type="Proteomes" id="UP000199199">
    <property type="component" value="Unassembled WGS sequence"/>
</dbReference>
<keyword evidence="11" id="KW-1185">Reference proteome</keyword>
<dbReference type="SUPFAM" id="SSF161098">
    <property type="entry name" value="MetI-like"/>
    <property type="match status" value="1"/>
</dbReference>
<feature type="transmembrane region" description="Helical" evidence="8">
    <location>
        <begin position="233"/>
        <end position="257"/>
    </location>
</feature>
<feature type="transmembrane region" description="Helical" evidence="8">
    <location>
        <begin position="94"/>
        <end position="115"/>
    </location>
</feature>
<accession>A0A1I6TQK8</accession>
<dbReference type="Gene3D" id="1.10.3720.10">
    <property type="entry name" value="MetI-like"/>
    <property type="match status" value="1"/>
</dbReference>
<evidence type="ECO:0000256" key="1">
    <source>
        <dbReference type="ARBA" id="ARBA00004651"/>
    </source>
</evidence>
<dbReference type="OrthoDB" id="45815at2157"/>